<evidence type="ECO:0008006" key="4">
    <source>
        <dbReference type="Google" id="ProtNLM"/>
    </source>
</evidence>
<comment type="caution">
    <text evidence="2">The sequence shown here is derived from an EMBL/GenBank/DDBJ whole genome shotgun (WGS) entry which is preliminary data.</text>
</comment>
<keyword evidence="3" id="KW-1185">Reference proteome</keyword>
<sequence length="248" mass="28184">MARLLITTFIFSFMLISVSSFAQDYKFDPVPNKAEYYVSKFNDGKGYKDYVNWVKQTNKMLDESGLYENFDIVLFQPYFNSDLSTHDVVFLGLWPNSTEQYKGLEYWVQNGVNQMKKIPVSNMQVVDTWQWPISSPEGNSEVGAVRFSDCKLKEGITSREAFDAYSQFAEAAKESGDNLGRKMIFPSVGASEGDYDYVYSLYANTVAELGSGADNYWENINGSEADIALGEVIESCNNYRTYITETLR</sequence>
<evidence type="ECO:0000313" key="2">
    <source>
        <dbReference type="EMBL" id="EKO37028.1"/>
    </source>
</evidence>
<dbReference type="Proteomes" id="UP000010310">
    <property type="component" value="Unassembled WGS sequence"/>
</dbReference>
<organism evidence="2 3">
    <name type="scientific">SAR86 cluster bacterium SAR86E</name>
    <dbReference type="NCBI Taxonomy" id="1208365"/>
    <lineage>
        <taxon>Bacteria</taxon>
        <taxon>Pseudomonadati</taxon>
        <taxon>Pseudomonadota</taxon>
        <taxon>Gammaproteobacteria</taxon>
        <taxon>SAR86 cluster</taxon>
    </lineage>
</organism>
<protein>
    <recommendedName>
        <fullName evidence="4">Lipoprotein</fullName>
    </recommendedName>
</protein>
<dbReference type="STRING" id="1208365.B273_0266"/>
<feature type="signal peptide" evidence="1">
    <location>
        <begin position="1"/>
        <end position="22"/>
    </location>
</feature>
<evidence type="ECO:0000256" key="1">
    <source>
        <dbReference type="SAM" id="SignalP"/>
    </source>
</evidence>
<accession>K6H3F5</accession>
<feature type="chain" id="PRO_5003891587" description="Lipoprotein" evidence="1">
    <location>
        <begin position="23"/>
        <end position="248"/>
    </location>
</feature>
<proteinExistence type="predicted"/>
<keyword evidence="1" id="KW-0732">Signal</keyword>
<reference evidence="2 3" key="1">
    <citation type="submission" date="2012-09" db="EMBL/GenBank/DDBJ databases">
        <authorList>
            <person name="Dupont C.L."/>
            <person name="Rusch D.B."/>
            <person name="Lombardo M.-J."/>
            <person name="Novotny M."/>
            <person name="Yee-Greenbaum J."/>
            <person name="Laskin R."/>
        </authorList>
    </citation>
    <scope>NUCLEOTIDE SEQUENCE [LARGE SCALE GENOMIC DNA]</scope>
    <source>
        <strain evidence="2">SAR86E</strain>
    </source>
</reference>
<name>K6H3F5_9GAMM</name>
<dbReference type="EMBL" id="AMWX01000001">
    <property type="protein sequence ID" value="EKO37028.1"/>
    <property type="molecule type" value="Genomic_DNA"/>
</dbReference>
<gene>
    <name evidence="2" type="ORF">B273_0266</name>
</gene>
<evidence type="ECO:0000313" key="3">
    <source>
        <dbReference type="Proteomes" id="UP000010310"/>
    </source>
</evidence>
<dbReference type="AlphaFoldDB" id="K6H3F5"/>